<proteinExistence type="predicted"/>
<evidence type="ECO:0000313" key="4">
    <source>
        <dbReference type="Proteomes" id="UP000784294"/>
    </source>
</evidence>
<comment type="caution">
    <text evidence="3">The sequence shown here is derived from an EMBL/GenBank/DDBJ whole genome shotgun (WGS) entry which is preliminary data.</text>
</comment>
<dbReference type="PROSITE" id="PS01209">
    <property type="entry name" value="LDLRA_1"/>
    <property type="match status" value="1"/>
</dbReference>
<dbReference type="InterPro" id="IPR036055">
    <property type="entry name" value="LDL_receptor-like_sf"/>
</dbReference>
<dbReference type="PROSITE" id="PS50068">
    <property type="entry name" value="LDLRA_2"/>
    <property type="match status" value="1"/>
</dbReference>
<gene>
    <name evidence="3" type="ORF">PXEA_LOCUS14530</name>
</gene>
<dbReference type="EMBL" id="CAAALY010049510">
    <property type="protein sequence ID" value="VEL21090.1"/>
    <property type="molecule type" value="Genomic_DNA"/>
</dbReference>
<dbReference type="Gene3D" id="4.10.400.10">
    <property type="entry name" value="Low-density Lipoprotein Receptor"/>
    <property type="match status" value="1"/>
</dbReference>
<accession>A0A3S5FDU3</accession>
<protein>
    <submittedName>
        <fullName evidence="3">Uncharacterized protein</fullName>
    </submittedName>
</protein>
<dbReference type="Pfam" id="PF00057">
    <property type="entry name" value="Ldl_recept_a"/>
    <property type="match status" value="1"/>
</dbReference>
<feature type="disulfide bond" evidence="2">
    <location>
        <begin position="69"/>
        <end position="87"/>
    </location>
</feature>
<keyword evidence="4" id="KW-1185">Reference proteome</keyword>
<keyword evidence="1 2" id="KW-1015">Disulfide bond</keyword>
<dbReference type="CDD" id="cd00112">
    <property type="entry name" value="LDLa"/>
    <property type="match status" value="1"/>
</dbReference>
<reference evidence="3" key="1">
    <citation type="submission" date="2018-11" db="EMBL/GenBank/DDBJ databases">
        <authorList>
            <consortium name="Pathogen Informatics"/>
        </authorList>
    </citation>
    <scope>NUCLEOTIDE SEQUENCE</scope>
</reference>
<comment type="caution">
    <text evidence="2">Lacks conserved residue(s) required for the propagation of feature annotation.</text>
</comment>
<dbReference type="InterPro" id="IPR023415">
    <property type="entry name" value="LDLR_class-A_CS"/>
</dbReference>
<evidence type="ECO:0000256" key="1">
    <source>
        <dbReference type="ARBA" id="ARBA00023157"/>
    </source>
</evidence>
<name>A0A3S5FDU3_9PLAT</name>
<dbReference type="SUPFAM" id="SSF57424">
    <property type="entry name" value="LDL receptor-like module"/>
    <property type="match status" value="1"/>
</dbReference>
<organism evidence="3 4">
    <name type="scientific">Protopolystoma xenopodis</name>
    <dbReference type="NCBI Taxonomy" id="117903"/>
    <lineage>
        <taxon>Eukaryota</taxon>
        <taxon>Metazoa</taxon>
        <taxon>Spiralia</taxon>
        <taxon>Lophotrochozoa</taxon>
        <taxon>Platyhelminthes</taxon>
        <taxon>Monogenea</taxon>
        <taxon>Polyopisthocotylea</taxon>
        <taxon>Polystomatidea</taxon>
        <taxon>Polystomatidae</taxon>
        <taxon>Protopolystoma</taxon>
    </lineage>
</organism>
<dbReference type="SMART" id="SM00192">
    <property type="entry name" value="LDLa"/>
    <property type="match status" value="1"/>
</dbReference>
<evidence type="ECO:0000313" key="3">
    <source>
        <dbReference type="EMBL" id="VEL21090.1"/>
    </source>
</evidence>
<feature type="disulfide bond" evidence="2">
    <location>
        <begin position="62"/>
        <end position="74"/>
    </location>
</feature>
<dbReference type="AlphaFoldDB" id="A0A3S5FDU3"/>
<dbReference type="InterPro" id="IPR002172">
    <property type="entry name" value="LDrepeatLR_classA_rpt"/>
</dbReference>
<dbReference type="OrthoDB" id="10062665at2759"/>
<dbReference type="Proteomes" id="UP000784294">
    <property type="component" value="Unassembled WGS sequence"/>
</dbReference>
<sequence>MIWLRIDRQGLTAGREEIVDRAGGTRVVLIVRNPRKEDNNVEYRCTDGFQESKVTLQVRDICAQGMRACIDGSCISENKFCNGIQDCADGSDEEVERCVMVP</sequence>
<evidence type="ECO:0000256" key="2">
    <source>
        <dbReference type="PROSITE-ProRule" id="PRU00124"/>
    </source>
</evidence>